<dbReference type="Proteomes" id="UP000294003">
    <property type="component" value="Unassembled WGS sequence"/>
</dbReference>
<gene>
    <name evidence="1" type="ORF">DL762_002537</name>
</gene>
<organism evidence="1 2">
    <name type="scientific">Monosporascus cannonballus</name>
    <dbReference type="NCBI Taxonomy" id="155416"/>
    <lineage>
        <taxon>Eukaryota</taxon>
        <taxon>Fungi</taxon>
        <taxon>Dikarya</taxon>
        <taxon>Ascomycota</taxon>
        <taxon>Pezizomycotina</taxon>
        <taxon>Sordariomycetes</taxon>
        <taxon>Xylariomycetidae</taxon>
        <taxon>Xylariales</taxon>
        <taxon>Xylariales incertae sedis</taxon>
        <taxon>Monosporascus</taxon>
    </lineage>
</organism>
<proteinExistence type="predicted"/>
<keyword evidence="2" id="KW-1185">Reference proteome</keyword>
<accession>A0ABY0HDL3</accession>
<sequence>MGYSNCGSSCDEYPPSAGTSFNIVVREYDTRPAAFCADNGGNNDGSEFTLVNGNFQNAKKPQRGVEFTDAQPRNPQGLRHFEDENGGKVALLNPNLNGTLVGTSVSNGLRNINIVKEIF</sequence>
<evidence type="ECO:0000313" key="1">
    <source>
        <dbReference type="EMBL" id="RYO90654.1"/>
    </source>
</evidence>
<evidence type="ECO:0000313" key="2">
    <source>
        <dbReference type="Proteomes" id="UP000294003"/>
    </source>
</evidence>
<dbReference type="EMBL" id="QJNS01000052">
    <property type="protein sequence ID" value="RYO90654.1"/>
    <property type="molecule type" value="Genomic_DNA"/>
</dbReference>
<comment type="caution">
    <text evidence="1">The sequence shown here is derived from an EMBL/GenBank/DDBJ whole genome shotgun (WGS) entry which is preliminary data.</text>
</comment>
<reference evidence="1 2" key="1">
    <citation type="submission" date="2018-06" db="EMBL/GenBank/DDBJ databases">
        <title>Complete Genomes of Monosporascus.</title>
        <authorList>
            <person name="Robinson A.J."/>
            <person name="Natvig D.O."/>
        </authorList>
    </citation>
    <scope>NUCLEOTIDE SEQUENCE [LARGE SCALE GENOMIC DNA]</scope>
    <source>
        <strain evidence="1 2">CBS 609.92</strain>
    </source>
</reference>
<protein>
    <submittedName>
        <fullName evidence="1">Uncharacterized protein</fullName>
    </submittedName>
</protein>
<name>A0ABY0HDL3_9PEZI</name>